<dbReference type="PANTHER" id="PTHR24421:SF10">
    <property type="entry name" value="NITRATE_NITRITE SENSOR PROTEIN NARQ"/>
    <property type="match status" value="1"/>
</dbReference>
<dbReference type="OrthoDB" id="227596at2"/>
<protein>
    <recommendedName>
        <fullName evidence="2">histidine kinase</fullName>
        <ecNumber evidence="2">2.7.13.3</ecNumber>
    </recommendedName>
</protein>
<dbReference type="EC" id="2.7.13.3" evidence="2"/>
<dbReference type="Proteomes" id="UP000242444">
    <property type="component" value="Unassembled WGS sequence"/>
</dbReference>
<evidence type="ECO:0000256" key="3">
    <source>
        <dbReference type="ARBA" id="ARBA00022553"/>
    </source>
</evidence>
<dbReference type="InterPro" id="IPR050482">
    <property type="entry name" value="Sensor_HK_TwoCompSys"/>
</dbReference>
<accession>A0A263D2C2</accession>
<evidence type="ECO:0000256" key="7">
    <source>
        <dbReference type="ARBA" id="ARBA00022840"/>
    </source>
</evidence>
<dbReference type="Gene3D" id="1.20.5.1930">
    <property type="match status" value="1"/>
</dbReference>
<evidence type="ECO:0000256" key="2">
    <source>
        <dbReference type="ARBA" id="ARBA00012438"/>
    </source>
</evidence>
<keyword evidence="3" id="KW-0597">Phosphoprotein</keyword>
<keyword evidence="12" id="KW-1185">Reference proteome</keyword>
<organism evidence="11 12">
    <name type="scientific">Amycolatopsis antarctica</name>
    <dbReference type="NCBI Taxonomy" id="1854586"/>
    <lineage>
        <taxon>Bacteria</taxon>
        <taxon>Bacillati</taxon>
        <taxon>Actinomycetota</taxon>
        <taxon>Actinomycetes</taxon>
        <taxon>Pseudonocardiales</taxon>
        <taxon>Pseudonocardiaceae</taxon>
        <taxon>Amycolatopsis</taxon>
    </lineage>
</organism>
<feature type="domain" description="Signal transduction histidine kinase subgroup 3 dimerisation and phosphoacceptor" evidence="10">
    <location>
        <begin position="185"/>
        <end position="250"/>
    </location>
</feature>
<keyword evidence="9" id="KW-0472">Membrane</keyword>
<dbReference type="GO" id="GO:0000155">
    <property type="term" value="F:phosphorelay sensor kinase activity"/>
    <property type="evidence" value="ECO:0007669"/>
    <property type="project" value="InterPro"/>
</dbReference>
<gene>
    <name evidence="11" type="ORF">CFN78_15175</name>
</gene>
<evidence type="ECO:0000256" key="6">
    <source>
        <dbReference type="ARBA" id="ARBA00022777"/>
    </source>
</evidence>
<feature type="transmembrane region" description="Helical" evidence="9">
    <location>
        <begin position="28"/>
        <end position="50"/>
    </location>
</feature>
<keyword evidence="7" id="KW-0067">ATP-binding</keyword>
<dbReference type="EMBL" id="NKYE01000008">
    <property type="protein sequence ID" value="OZM72501.1"/>
    <property type="molecule type" value="Genomic_DNA"/>
</dbReference>
<comment type="caution">
    <text evidence="11">The sequence shown here is derived from an EMBL/GenBank/DDBJ whole genome shotgun (WGS) entry which is preliminary data.</text>
</comment>
<keyword evidence="6 11" id="KW-0418">Kinase</keyword>
<keyword evidence="8" id="KW-0902">Two-component regulatory system</keyword>
<evidence type="ECO:0000256" key="8">
    <source>
        <dbReference type="ARBA" id="ARBA00023012"/>
    </source>
</evidence>
<dbReference type="GO" id="GO:0016020">
    <property type="term" value="C:membrane"/>
    <property type="evidence" value="ECO:0007669"/>
    <property type="project" value="InterPro"/>
</dbReference>
<reference evidence="11 12" key="1">
    <citation type="submission" date="2017-07" db="EMBL/GenBank/DDBJ databases">
        <title>Amycolatopsis antarcticus sp. nov., isolated from the surface of an Antarcticus brown macroalga.</title>
        <authorList>
            <person name="Wang J."/>
            <person name="Leiva S."/>
            <person name="Huang J."/>
            <person name="Huang Y."/>
        </authorList>
    </citation>
    <scope>NUCLEOTIDE SEQUENCE [LARGE SCALE GENOMIC DNA]</scope>
    <source>
        <strain evidence="11 12">AU-G6</strain>
    </source>
</reference>
<evidence type="ECO:0000256" key="4">
    <source>
        <dbReference type="ARBA" id="ARBA00022679"/>
    </source>
</evidence>
<evidence type="ECO:0000259" key="10">
    <source>
        <dbReference type="Pfam" id="PF07730"/>
    </source>
</evidence>
<dbReference type="SUPFAM" id="SSF55874">
    <property type="entry name" value="ATPase domain of HSP90 chaperone/DNA topoisomerase II/histidine kinase"/>
    <property type="match status" value="1"/>
</dbReference>
<dbReference type="InParanoid" id="A0A263D2C2"/>
<dbReference type="InterPro" id="IPR011712">
    <property type="entry name" value="Sig_transdc_His_kin_sub3_dim/P"/>
</dbReference>
<evidence type="ECO:0000256" key="1">
    <source>
        <dbReference type="ARBA" id="ARBA00000085"/>
    </source>
</evidence>
<evidence type="ECO:0000313" key="12">
    <source>
        <dbReference type="Proteomes" id="UP000242444"/>
    </source>
</evidence>
<evidence type="ECO:0000313" key="11">
    <source>
        <dbReference type="EMBL" id="OZM72501.1"/>
    </source>
</evidence>
<name>A0A263D2C2_9PSEU</name>
<sequence>MFVPYLLLVAVVVPSVVPWGLDMTGSLLAGTVLALVVLFASSLIPAVRVLEGAAVREMLDDPAPGATFGPTGSMRVRLRSSAMFALHVLTGGVVSWLTIALPMAVAFSFGGPISGSIDLGGSVVVVPPGWASAWIPAVLAAGLVGLVYLVAGSGALLRRAAAALLGLPPAERIALLERRTERLAERNRLARELHDSVGHALSVVTLQAGAARRTLHRDPAVAERSLLAIEDSARAALDDLDHVLGLLREEAAGTAPQAGLDQLGALLSATEMAGTVVRAEVSGDFAGVPPVVSREAYRILQECLTNALRHAGRVPVAVRVSAGQRRLDLAVTNPVSGPETGTRGSGGRGLRGMAERVDVLRGDLRAGRANGNWEVAVSLPWGENTGREKTVGENVVEEKAMGERA</sequence>
<dbReference type="PANTHER" id="PTHR24421">
    <property type="entry name" value="NITRATE/NITRITE SENSOR PROTEIN NARX-RELATED"/>
    <property type="match status" value="1"/>
</dbReference>
<dbReference type="InterPro" id="IPR036890">
    <property type="entry name" value="HATPase_C_sf"/>
</dbReference>
<dbReference type="CDD" id="cd16917">
    <property type="entry name" value="HATPase_UhpB-NarQ-NarX-like"/>
    <property type="match status" value="1"/>
</dbReference>
<keyword evidence="4" id="KW-0808">Transferase</keyword>
<dbReference type="Gene3D" id="3.30.565.10">
    <property type="entry name" value="Histidine kinase-like ATPase, C-terminal domain"/>
    <property type="match status" value="1"/>
</dbReference>
<dbReference type="Pfam" id="PF07730">
    <property type="entry name" value="HisKA_3"/>
    <property type="match status" value="1"/>
</dbReference>
<feature type="transmembrane region" description="Helical" evidence="9">
    <location>
        <begin position="84"/>
        <end position="109"/>
    </location>
</feature>
<dbReference type="GO" id="GO:0046983">
    <property type="term" value="F:protein dimerization activity"/>
    <property type="evidence" value="ECO:0007669"/>
    <property type="project" value="InterPro"/>
</dbReference>
<proteinExistence type="predicted"/>
<dbReference type="AlphaFoldDB" id="A0A263D2C2"/>
<keyword evidence="9" id="KW-1133">Transmembrane helix</keyword>
<dbReference type="GO" id="GO:0005524">
    <property type="term" value="F:ATP binding"/>
    <property type="evidence" value="ECO:0007669"/>
    <property type="project" value="UniProtKB-KW"/>
</dbReference>
<keyword evidence="5" id="KW-0547">Nucleotide-binding</keyword>
<evidence type="ECO:0000256" key="5">
    <source>
        <dbReference type="ARBA" id="ARBA00022741"/>
    </source>
</evidence>
<evidence type="ECO:0000256" key="9">
    <source>
        <dbReference type="SAM" id="Phobius"/>
    </source>
</evidence>
<feature type="transmembrane region" description="Helical" evidence="9">
    <location>
        <begin position="129"/>
        <end position="151"/>
    </location>
</feature>
<comment type="catalytic activity">
    <reaction evidence="1">
        <text>ATP + protein L-histidine = ADP + protein N-phospho-L-histidine.</text>
        <dbReference type="EC" id="2.7.13.3"/>
    </reaction>
</comment>
<keyword evidence="9" id="KW-0812">Transmembrane</keyword>